<dbReference type="EMBL" id="JYNU01000007">
    <property type="protein sequence ID" value="KMO79600.1"/>
    <property type="molecule type" value="Genomic_DNA"/>
</dbReference>
<evidence type="ECO:0000313" key="9">
    <source>
        <dbReference type="EMBL" id="KMO79600.1"/>
    </source>
</evidence>
<feature type="domain" description="Type II secretion system protein GspF" evidence="7">
    <location>
        <begin position="90"/>
        <end position="214"/>
    </location>
</feature>
<comment type="subcellular location">
    <subcellularLocation>
        <location evidence="1">Cell membrane</location>
        <topology evidence="1">Multi-pass membrane protein</topology>
    </subcellularLocation>
</comment>
<dbReference type="Proteomes" id="UP000294952">
    <property type="component" value="Unassembled WGS sequence"/>
</dbReference>
<evidence type="ECO:0000313" key="12">
    <source>
        <dbReference type="Proteomes" id="UP000036313"/>
    </source>
</evidence>
<evidence type="ECO:0000256" key="2">
    <source>
        <dbReference type="ARBA" id="ARBA00022475"/>
    </source>
</evidence>
<reference evidence="10 13" key="3">
    <citation type="submission" date="2019-01" db="EMBL/GenBank/DDBJ databases">
        <title>High-quality-draft genome sequences of five non-tuberculosis mycobacteriaceae isolated from a nosocomial environment.</title>
        <authorList>
            <person name="Tiago I."/>
            <person name="Alarico S."/>
            <person name="Pereira S.G."/>
            <person name="Coelho C."/>
            <person name="Maranha A."/>
            <person name="Empadinhas N."/>
        </authorList>
    </citation>
    <scope>NUCLEOTIDE SEQUENCE [LARGE SCALE GENOMIC DNA]</scope>
    <source>
        <strain evidence="10 13">22DIII</strain>
    </source>
</reference>
<feature type="transmembrane region" description="Helical" evidence="6">
    <location>
        <begin position="195"/>
        <end position="220"/>
    </location>
</feature>
<feature type="transmembrane region" description="Helical" evidence="6">
    <location>
        <begin position="36"/>
        <end position="68"/>
    </location>
</feature>
<dbReference type="RefSeq" id="WP_046365126.1">
    <property type="nucleotide sequence ID" value="NZ_CALTXN010000010.1"/>
</dbReference>
<dbReference type="PATRIC" id="fig|1807.13.peg.5148"/>
<organism evidence="9 12">
    <name type="scientific">Mycolicibacterium obuense</name>
    <dbReference type="NCBI Taxonomy" id="1807"/>
    <lineage>
        <taxon>Bacteria</taxon>
        <taxon>Bacillati</taxon>
        <taxon>Actinomycetota</taxon>
        <taxon>Actinomycetes</taxon>
        <taxon>Mycobacteriales</taxon>
        <taxon>Mycobacteriaceae</taxon>
        <taxon>Mycolicibacterium</taxon>
    </lineage>
</organism>
<dbReference type="EMBL" id="LAUZ02000089">
    <property type="protein sequence ID" value="KKE99863.1"/>
    <property type="molecule type" value="Genomic_DNA"/>
</dbReference>
<evidence type="ECO:0000313" key="8">
    <source>
        <dbReference type="EMBL" id="KKE99863.1"/>
    </source>
</evidence>
<keyword evidence="4 6" id="KW-1133">Transmembrane helix</keyword>
<feature type="transmembrane region" description="Helical" evidence="6">
    <location>
        <begin position="232"/>
        <end position="250"/>
    </location>
</feature>
<evidence type="ECO:0000256" key="1">
    <source>
        <dbReference type="ARBA" id="ARBA00004651"/>
    </source>
</evidence>
<dbReference type="Proteomes" id="UP000034150">
    <property type="component" value="Unassembled WGS sequence"/>
</dbReference>
<evidence type="ECO:0000259" key="7">
    <source>
        <dbReference type="Pfam" id="PF00482"/>
    </source>
</evidence>
<dbReference type="PANTHER" id="PTHR35007:SF4">
    <property type="entry name" value="CONSERVED TRANSMEMBRANE PROTEIN-RELATED"/>
    <property type="match status" value="1"/>
</dbReference>
<dbReference type="OrthoDB" id="3712305at2"/>
<proteinExistence type="predicted"/>
<sequence length="259" mass="27108" precursor="true">MTVAAMALALALLVLPPATRAPVRRVAARPRRRPPVMLVALLACAALGAVVPMTAVLAAATMLAVLLVRQRWRTRRRASAREATALHGALEVLVSELRVGAHPVAAIDTASREIEGRVGESFGAVAARAHLGADVVSGLRAESRRSLVPGHWDRLAVCWQLAQQHGLAIASLMQAAQRDLAERERFRSRVDAGMAGARTTGTVLAGLPVLGVLMGCAIGADPLGFLLSDGAGGWLLWIGTALVGAGLLWSDRITASVLE</sequence>
<dbReference type="Proteomes" id="UP000036313">
    <property type="component" value="Unassembled WGS sequence"/>
</dbReference>
<keyword evidence="5 6" id="KW-0472">Membrane</keyword>
<reference evidence="8 11" key="2">
    <citation type="submission" date="2015-04" db="EMBL/GenBank/DDBJ databases">
        <title>Genome sequence of Mycobacterium obuense UC1.</title>
        <authorList>
            <person name="Greninger A.L."/>
            <person name="Cunningham G."/>
            <person name="Chiu C.Y."/>
            <person name="Miller S."/>
        </authorList>
    </citation>
    <scope>NUCLEOTIDE SEQUENCE [LARGE SCALE GENOMIC DNA]</scope>
    <source>
        <strain evidence="8 11">UC1</strain>
    </source>
</reference>
<keyword evidence="11" id="KW-1185">Reference proteome</keyword>
<evidence type="ECO:0000313" key="13">
    <source>
        <dbReference type="Proteomes" id="UP000294952"/>
    </source>
</evidence>
<dbReference type="InterPro" id="IPR018076">
    <property type="entry name" value="T2SS_GspF_dom"/>
</dbReference>
<keyword evidence="3 6" id="KW-0812">Transmembrane</keyword>
<dbReference type="EMBL" id="SDLP01000007">
    <property type="protein sequence ID" value="TDL05152.1"/>
    <property type="molecule type" value="Genomic_DNA"/>
</dbReference>
<keyword evidence="2" id="KW-1003">Cell membrane</keyword>
<dbReference type="STRING" id="1807.MOBUDSM44075_01403"/>
<evidence type="ECO:0000256" key="5">
    <source>
        <dbReference type="ARBA" id="ARBA00023136"/>
    </source>
</evidence>
<dbReference type="GO" id="GO:0005886">
    <property type="term" value="C:plasma membrane"/>
    <property type="evidence" value="ECO:0007669"/>
    <property type="project" value="UniProtKB-SubCell"/>
</dbReference>
<evidence type="ECO:0000256" key="6">
    <source>
        <dbReference type="SAM" id="Phobius"/>
    </source>
</evidence>
<dbReference type="Pfam" id="PF00482">
    <property type="entry name" value="T2SSF"/>
    <property type="match status" value="1"/>
</dbReference>
<dbReference type="PANTHER" id="PTHR35007">
    <property type="entry name" value="INTEGRAL MEMBRANE PROTEIN-RELATED"/>
    <property type="match status" value="1"/>
</dbReference>
<evidence type="ECO:0000256" key="3">
    <source>
        <dbReference type="ARBA" id="ARBA00022692"/>
    </source>
</evidence>
<evidence type="ECO:0000256" key="4">
    <source>
        <dbReference type="ARBA" id="ARBA00022989"/>
    </source>
</evidence>
<evidence type="ECO:0000313" key="11">
    <source>
        <dbReference type="Proteomes" id="UP000034150"/>
    </source>
</evidence>
<dbReference type="AlphaFoldDB" id="A0A0J6W8S0"/>
<protein>
    <submittedName>
        <fullName evidence="8">Membrane protein</fullName>
    </submittedName>
</protein>
<evidence type="ECO:0000313" key="10">
    <source>
        <dbReference type="EMBL" id="TDL05152.1"/>
    </source>
</evidence>
<gene>
    <name evidence="10" type="ORF">EUA04_21650</name>
    <name evidence="9" type="ORF">MOBUDSM44075_01403</name>
    <name evidence="8" type="ORF">WN67_21715</name>
</gene>
<accession>A0A0J6W8S0</accession>
<name>A0A0J6W8S0_9MYCO</name>
<reference evidence="9 12" key="1">
    <citation type="journal article" date="2015" name="Genome Biol. Evol.">
        <title>Characterization of Three Mycobacterium spp. with Potential Use in Bioremediation by Genome Sequencing and Comparative Genomics.</title>
        <authorList>
            <person name="Das S."/>
            <person name="Pettersson B.M."/>
            <person name="Behra P.R."/>
            <person name="Ramesh M."/>
            <person name="Dasgupta S."/>
            <person name="Bhattacharya A."/>
            <person name="Kirsebom L.A."/>
        </authorList>
    </citation>
    <scope>NUCLEOTIDE SEQUENCE [LARGE SCALE GENOMIC DNA]</scope>
    <source>
        <strain evidence="9 12">DSM 44075</strain>
    </source>
</reference>
<comment type="caution">
    <text evidence="9">The sequence shown here is derived from an EMBL/GenBank/DDBJ whole genome shotgun (WGS) entry which is preliminary data.</text>
</comment>